<proteinExistence type="predicted"/>
<organism evidence="3 4">
    <name type="scientific">Sediminivirga luteola</name>
    <dbReference type="NCBI Taxonomy" id="1774748"/>
    <lineage>
        <taxon>Bacteria</taxon>
        <taxon>Bacillati</taxon>
        <taxon>Actinomycetota</taxon>
        <taxon>Actinomycetes</taxon>
        <taxon>Micrococcales</taxon>
        <taxon>Brevibacteriaceae</taxon>
        <taxon>Sediminivirga</taxon>
    </lineage>
</organism>
<name>A0A8J2U0U4_9MICO</name>
<sequence length="224" mass="22932">MRTSRLTALVAAGMLVLSACGWRDAPEQGAAGSEAEAVAGSVAPELAGPPETPGAVSGPLDAREGPLDGPRANADEFAVPFHESAHADLLGPAWEFETPSGRHWCHLSEAAPMSAEELEGPGVVCYPGIDDHVELPPVLAESDHAAFVLVLTRDGGQVISIGGLVSTGFRDLGYEIPVLPYGEVLEAAGVACGVEETGVTCAVGGETLAFSSQGWEFSTDLTPG</sequence>
<evidence type="ECO:0000256" key="1">
    <source>
        <dbReference type="SAM" id="MobiDB-lite"/>
    </source>
</evidence>
<feature type="chain" id="PRO_5039107279" description="Lipoprotein" evidence="2">
    <location>
        <begin position="22"/>
        <end position="224"/>
    </location>
</feature>
<dbReference type="PROSITE" id="PS51257">
    <property type="entry name" value="PROKAR_LIPOPROTEIN"/>
    <property type="match status" value="1"/>
</dbReference>
<accession>A0A8J2U0U4</accession>
<feature type="region of interest" description="Disordered" evidence="1">
    <location>
        <begin position="44"/>
        <end position="73"/>
    </location>
</feature>
<dbReference type="AlphaFoldDB" id="A0A8J2U0U4"/>
<reference evidence="3" key="1">
    <citation type="journal article" date="2014" name="Int. J. Syst. Evol. Microbiol.">
        <title>Complete genome sequence of Corynebacterium casei LMG S-19264T (=DSM 44701T), isolated from a smear-ripened cheese.</title>
        <authorList>
            <consortium name="US DOE Joint Genome Institute (JGI-PGF)"/>
            <person name="Walter F."/>
            <person name="Albersmeier A."/>
            <person name="Kalinowski J."/>
            <person name="Ruckert C."/>
        </authorList>
    </citation>
    <scope>NUCLEOTIDE SEQUENCE</scope>
    <source>
        <strain evidence="3">CGMCC 1.12785</strain>
    </source>
</reference>
<evidence type="ECO:0000256" key="2">
    <source>
        <dbReference type="SAM" id="SignalP"/>
    </source>
</evidence>
<evidence type="ECO:0008006" key="5">
    <source>
        <dbReference type="Google" id="ProtNLM"/>
    </source>
</evidence>
<protein>
    <recommendedName>
        <fullName evidence="5">Lipoprotein</fullName>
    </recommendedName>
</protein>
<keyword evidence="2" id="KW-0732">Signal</keyword>
<comment type="caution">
    <text evidence="3">The sequence shown here is derived from an EMBL/GenBank/DDBJ whole genome shotgun (WGS) entry which is preliminary data.</text>
</comment>
<evidence type="ECO:0000313" key="3">
    <source>
        <dbReference type="EMBL" id="GGA26305.1"/>
    </source>
</evidence>
<feature type="signal peptide" evidence="2">
    <location>
        <begin position="1"/>
        <end position="21"/>
    </location>
</feature>
<keyword evidence="4" id="KW-1185">Reference proteome</keyword>
<gene>
    <name evidence="3" type="ORF">GCM10011333_31510</name>
</gene>
<dbReference type="EMBL" id="BMFY01000018">
    <property type="protein sequence ID" value="GGA26305.1"/>
    <property type="molecule type" value="Genomic_DNA"/>
</dbReference>
<dbReference type="Proteomes" id="UP000616114">
    <property type="component" value="Unassembled WGS sequence"/>
</dbReference>
<reference evidence="3" key="2">
    <citation type="submission" date="2020-09" db="EMBL/GenBank/DDBJ databases">
        <authorList>
            <person name="Sun Q."/>
            <person name="Zhou Y."/>
        </authorList>
    </citation>
    <scope>NUCLEOTIDE SEQUENCE</scope>
    <source>
        <strain evidence="3">CGMCC 1.12785</strain>
    </source>
</reference>
<evidence type="ECO:0000313" key="4">
    <source>
        <dbReference type="Proteomes" id="UP000616114"/>
    </source>
</evidence>